<evidence type="ECO:0000256" key="7">
    <source>
        <dbReference type="ARBA" id="ARBA00022801"/>
    </source>
</evidence>
<evidence type="ECO:0000256" key="9">
    <source>
        <dbReference type="ARBA" id="ARBA00023128"/>
    </source>
</evidence>
<comment type="subcellular location">
    <subcellularLocation>
        <location evidence="1">Mitochondrion inner membrane</location>
        <topology evidence="1">Single-pass membrane protein</topology>
    </subcellularLocation>
</comment>
<evidence type="ECO:0000256" key="6">
    <source>
        <dbReference type="ARBA" id="ARBA00022792"/>
    </source>
</evidence>
<keyword evidence="8" id="KW-1133">Transmembrane helix</keyword>
<dbReference type="CDD" id="cd06530">
    <property type="entry name" value="S26_SPase_I"/>
    <property type="match status" value="1"/>
</dbReference>
<evidence type="ECO:0000256" key="1">
    <source>
        <dbReference type="ARBA" id="ARBA00004434"/>
    </source>
</evidence>
<evidence type="ECO:0000259" key="12">
    <source>
        <dbReference type="Pfam" id="PF10502"/>
    </source>
</evidence>
<dbReference type="GO" id="GO:0006465">
    <property type="term" value="P:signal peptide processing"/>
    <property type="evidence" value="ECO:0007669"/>
    <property type="project" value="InterPro"/>
</dbReference>
<comment type="caution">
    <text evidence="13">The sequence shown here is derived from an EMBL/GenBank/DDBJ whole genome shotgun (WGS) entry which is preliminary data.</text>
</comment>
<dbReference type="SUPFAM" id="SSF51306">
    <property type="entry name" value="LexA/Signal peptidase"/>
    <property type="match status" value="1"/>
</dbReference>
<evidence type="ECO:0000256" key="4">
    <source>
        <dbReference type="ARBA" id="ARBA00022670"/>
    </source>
</evidence>
<keyword evidence="10" id="KW-0472">Membrane</keyword>
<keyword evidence="6" id="KW-0999">Mitochondrion inner membrane</keyword>
<dbReference type="OrthoDB" id="9996127at2759"/>
<sequence length="168" mass="18457">MGIPGFLWLTAKRCVTFGLISVTFSDLIASVAAVRGASMYPTFNSKTGSFLDSLSDDYVLVEKLCLRKYKFSHGDVVVFSNPSDHKEKQVKRIIGLPGDWVGTHNDVVRVRQGHCWVEGDNSASSVDSRSFGPVPLGLVSGRVTHIIWPPHRIGSIETKVPQHRVPPS</sequence>
<gene>
    <name evidence="13" type="ORF">CCACVL1_10431</name>
</gene>
<feature type="active site" evidence="11">
    <location>
        <position position="38"/>
    </location>
</feature>
<dbReference type="AlphaFoldDB" id="A0A1R3IR88"/>
<dbReference type="Pfam" id="PF10502">
    <property type="entry name" value="Peptidase_S26"/>
    <property type="match status" value="1"/>
</dbReference>
<dbReference type="GO" id="GO:0006627">
    <property type="term" value="P:protein processing involved in protein targeting to mitochondrion"/>
    <property type="evidence" value="ECO:0007669"/>
    <property type="project" value="InterPro"/>
</dbReference>
<dbReference type="PRINTS" id="PR00727">
    <property type="entry name" value="LEADERPTASE"/>
</dbReference>
<dbReference type="NCBIfam" id="TIGR02227">
    <property type="entry name" value="sigpep_I_bact"/>
    <property type="match status" value="1"/>
</dbReference>
<keyword evidence="4" id="KW-0645">Protease</keyword>
<dbReference type="EMBL" id="AWWV01009646">
    <property type="protein sequence ID" value="OMO85086.1"/>
    <property type="molecule type" value="Genomic_DNA"/>
</dbReference>
<evidence type="ECO:0000256" key="10">
    <source>
        <dbReference type="ARBA" id="ARBA00023136"/>
    </source>
</evidence>
<dbReference type="InterPro" id="IPR000223">
    <property type="entry name" value="Pept_S26A_signal_pept_1"/>
</dbReference>
<dbReference type="InterPro" id="IPR019533">
    <property type="entry name" value="Peptidase_S26"/>
</dbReference>
<keyword evidence="7" id="KW-0378">Hydrolase</keyword>
<keyword evidence="9" id="KW-0496">Mitochondrion</keyword>
<dbReference type="InterPro" id="IPR037730">
    <property type="entry name" value="IMP2"/>
</dbReference>
<comment type="similarity">
    <text evidence="2">Belongs to the peptidase S26 family. IMP2 subfamily.</text>
</comment>
<evidence type="ECO:0000256" key="2">
    <source>
        <dbReference type="ARBA" id="ARBA00007066"/>
    </source>
</evidence>
<evidence type="ECO:0000256" key="11">
    <source>
        <dbReference type="PIRSR" id="PIRSR600223-1"/>
    </source>
</evidence>
<dbReference type="InterPro" id="IPR036286">
    <property type="entry name" value="LexA/Signal_pep-like_sf"/>
</dbReference>
<dbReference type="GO" id="GO:0042720">
    <property type="term" value="C:mitochondrial inner membrane peptidase complex"/>
    <property type="evidence" value="ECO:0007669"/>
    <property type="project" value="InterPro"/>
</dbReference>
<reference evidence="13 14" key="1">
    <citation type="submission" date="2013-09" db="EMBL/GenBank/DDBJ databases">
        <title>Corchorus capsularis genome sequencing.</title>
        <authorList>
            <person name="Alam M."/>
            <person name="Haque M.S."/>
            <person name="Islam M.S."/>
            <person name="Emdad E.M."/>
            <person name="Islam M.M."/>
            <person name="Ahmed B."/>
            <person name="Halim A."/>
            <person name="Hossen Q.M.M."/>
            <person name="Hossain M.Z."/>
            <person name="Ahmed R."/>
            <person name="Khan M.M."/>
            <person name="Islam R."/>
            <person name="Rashid M.M."/>
            <person name="Khan S.A."/>
            <person name="Rahman M.S."/>
            <person name="Alam M."/>
        </authorList>
    </citation>
    <scope>NUCLEOTIDE SEQUENCE [LARGE SCALE GENOMIC DNA]</scope>
    <source>
        <strain evidence="14">cv. CVL-1</strain>
        <tissue evidence="13">Whole seedling</tissue>
    </source>
</reference>
<evidence type="ECO:0000256" key="5">
    <source>
        <dbReference type="ARBA" id="ARBA00022692"/>
    </source>
</evidence>
<evidence type="ECO:0000313" key="13">
    <source>
        <dbReference type="EMBL" id="OMO85086.1"/>
    </source>
</evidence>
<evidence type="ECO:0000313" key="14">
    <source>
        <dbReference type="Proteomes" id="UP000188268"/>
    </source>
</evidence>
<evidence type="ECO:0000256" key="8">
    <source>
        <dbReference type="ARBA" id="ARBA00022989"/>
    </source>
</evidence>
<dbReference type="Proteomes" id="UP000188268">
    <property type="component" value="Unassembled WGS sequence"/>
</dbReference>
<feature type="domain" description="Peptidase S26" evidence="12">
    <location>
        <begin position="11"/>
        <end position="110"/>
    </location>
</feature>
<accession>A0A1R3IR88</accession>
<dbReference type="OMA" id="WIPVIAW"/>
<dbReference type="STRING" id="210143.A0A1R3IR88"/>
<feature type="active site" evidence="11">
    <location>
        <position position="91"/>
    </location>
</feature>
<dbReference type="GO" id="GO:0004252">
    <property type="term" value="F:serine-type endopeptidase activity"/>
    <property type="evidence" value="ECO:0007669"/>
    <property type="project" value="InterPro"/>
</dbReference>
<dbReference type="Gramene" id="OMO85086">
    <property type="protein sequence ID" value="OMO85086"/>
    <property type="gene ID" value="CCACVL1_10431"/>
</dbReference>
<evidence type="ECO:0000256" key="3">
    <source>
        <dbReference type="ARBA" id="ARBA00013650"/>
    </source>
</evidence>
<keyword evidence="14" id="KW-1185">Reference proteome</keyword>
<dbReference type="PANTHER" id="PTHR46041">
    <property type="entry name" value="MITOCHONDRIAL INNER MEMBRANE PROTEASE SUBUNIT 2"/>
    <property type="match status" value="1"/>
</dbReference>
<organism evidence="13 14">
    <name type="scientific">Corchorus capsularis</name>
    <name type="common">Jute</name>
    <dbReference type="NCBI Taxonomy" id="210143"/>
    <lineage>
        <taxon>Eukaryota</taxon>
        <taxon>Viridiplantae</taxon>
        <taxon>Streptophyta</taxon>
        <taxon>Embryophyta</taxon>
        <taxon>Tracheophyta</taxon>
        <taxon>Spermatophyta</taxon>
        <taxon>Magnoliopsida</taxon>
        <taxon>eudicotyledons</taxon>
        <taxon>Gunneridae</taxon>
        <taxon>Pentapetalae</taxon>
        <taxon>rosids</taxon>
        <taxon>malvids</taxon>
        <taxon>Malvales</taxon>
        <taxon>Malvaceae</taxon>
        <taxon>Grewioideae</taxon>
        <taxon>Apeibeae</taxon>
        <taxon>Corchorus</taxon>
    </lineage>
</organism>
<name>A0A1R3IR88_COCAP</name>
<dbReference type="FunFam" id="2.10.109.10:FF:000005">
    <property type="entry name" value="Mitochondrial inner membrane protease subunit"/>
    <property type="match status" value="1"/>
</dbReference>
<proteinExistence type="inferred from homology"/>
<keyword evidence="5" id="KW-0812">Transmembrane</keyword>
<dbReference type="PANTHER" id="PTHR46041:SF2">
    <property type="entry name" value="MITOCHONDRIAL INNER MEMBRANE PROTEASE SUBUNIT 2"/>
    <property type="match status" value="1"/>
</dbReference>
<protein>
    <recommendedName>
        <fullName evidence="3">Mitochondrial inner membrane protease subunit 2</fullName>
    </recommendedName>
</protein>
<dbReference type="Gene3D" id="2.10.109.10">
    <property type="entry name" value="Umud Fragment, subunit A"/>
    <property type="match status" value="1"/>
</dbReference>